<feature type="transmembrane region" description="Helical" evidence="1">
    <location>
        <begin position="40"/>
        <end position="58"/>
    </location>
</feature>
<dbReference type="PANTHER" id="PTHR28008:SF1">
    <property type="entry name" value="DOMAIN PROTEIN, PUTATIVE (AFU_ORTHOLOGUE AFUA_3G10980)-RELATED"/>
    <property type="match status" value="1"/>
</dbReference>
<keyword evidence="1" id="KW-0812">Transmembrane</keyword>
<dbReference type="NCBIfam" id="NF037970">
    <property type="entry name" value="vanZ_1"/>
    <property type="match status" value="1"/>
</dbReference>
<sequence length="121" mass="13943">MKNLLSRNLIRIAILITIGIAVFSLIKIENQQIQIKNIDKLKHLIAYFILTFIWLLAFKKTKTSKLFIAFCCFFFGIVIEALQVTITTHRSGELLDIVANTMGILIAYIIYFLFFKKNVAI</sequence>
<proteinExistence type="predicted"/>
<gene>
    <name evidence="3" type="ORF">BA195_01400</name>
</gene>
<dbReference type="Pfam" id="PF04892">
    <property type="entry name" value="VanZ"/>
    <property type="match status" value="1"/>
</dbReference>
<feature type="domain" description="VanZ-like" evidence="2">
    <location>
        <begin position="30"/>
        <end position="114"/>
    </location>
</feature>
<evidence type="ECO:0000259" key="2">
    <source>
        <dbReference type="Pfam" id="PF04892"/>
    </source>
</evidence>
<evidence type="ECO:0000313" key="3">
    <source>
        <dbReference type="EMBL" id="OCK44467.1"/>
    </source>
</evidence>
<evidence type="ECO:0000313" key="4">
    <source>
        <dbReference type="Proteomes" id="UP000093186"/>
    </source>
</evidence>
<dbReference type="AlphaFoldDB" id="A0A1B9Y3U4"/>
<comment type="caution">
    <text evidence="3">The sequence shown here is derived from an EMBL/GenBank/DDBJ whole genome shotgun (WGS) entry which is preliminary data.</text>
</comment>
<dbReference type="EMBL" id="MAKX01000001">
    <property type="protein sequence ID" value="OCK44467.1"/>
    <property type="molecule type" value="Genomic_DNA"/>
</dbReference>
<keyword evidence="1" id="KW-0472">Membrane</keyword>
<dbReference type="Proteomes" id="UP000093186">
    <property type="component" value="Unassembled WGS sequence"/>
</dbReference>
<feature type="transmembrane region" description="Helical" evidence="1">
    <location>
        <begin position="97"/>
        <end position="115"/>
    </location>
</feature>
<reference evidence="3 4" key="1">
    <citation type="submission" date="2016-06" db="EMBL/GenBank/DDBJ databases">
        <title>Draft Genome Sequence of Tenacibaculum soleae UCD-KL19.</title>
        <authorList>
            <person name="Eisen J.A."/>
            <person name="Coil D.A."/>
            <person name="Lujan K.M."/>
        </authorList>
    </citation>
    <scope>NUCLEOTIDE SEQUENCE [LARGE SCALE GENOMIC DNA]</scope>
    <source>
        <strain evidence="3 4">UCD-KL19</strain>
    </source>
</reference>
<dbReference type="PANTHER" id="PTHR28008">
    <property type="entry name" value="DOMAIN PROTEIN, PUTATIVE (AFU_ORTHOLOGUE AFUA_3G10980)-RELATED"/>
    <property type="match status" value="1"/>
</dbReference>
<keyword evidence="4" id="KW-1185">Reference proteome</keyword>
<organism evidence="3 4">
    <name type="scientific">Tenacibaculum soleae</name>
    <dbReference type="NCBI Taxonomy" id="447689"/>
    <lineage>
        <taxon>Bacteria</taxon>
        <taxon>Pseudomonadati</taxon>
        <taxon>Bacteroidota</taxon>
        <taxon>Flavobacteriia</taxon>
        <taxon>Flavobacteriales</taxon>
        <taxon>Flavobacteriaceae</taxon>
        <taxon>Tenacibaculum</taxon>
    </lineage>
</organism>
<feature type="transmembrane region" description="Helical" evidence="1">
    <location>
        <begin position="9"/>
        <end position="28"/>
    </location>
</feature>
<accession>A0A1B9Y3U4</accession>
<keyword evidence="1" id="KW-1133">Transmembrane helix</keyword>
<dbReference type="InterPro" id="IPR006976">
    <property type="entry name" value="VanZ-like"/>
</dbReference>
<evidence type="ECO:0000256" key="1">
    <source>
        <dbReference type="SAM" id="Phobius"/>
    </source>
</evidence>
<protein>
    <recommendedName>
        <fullName evidence="2">VanZ-like domain-containing protein</fullName>
    </recommendedName>
</protein>
<dbReference type="STRING" id="447689.BA195_01400"/>
<feature type="transmembrane region" description="Helical" evidence="1">
    <location>
        <begin position="65"/>
        <end position="85"/>
    </location>
</feature>
<name>A0A1B9Y3U4_9FLAO</name>